<feature type="compositionally biased region" description="Basic and acidic residues" evidence="1">
    <location>
        <begin position="61"/>
        <end position="94"/>
    </location>
</feature>
<feature type="region of interest" description="Disordered" evidence="1">
    <location>
        <begin position="61"/>
        <end position="97"/>
    </location>
</feature>
<dbReference type="AlphaFoldDB" id="K1QJK0"/>
<name>K1QJK0_MAGGI</name>
<protein>
    <submittedName>
        <fullName evidence="2">Uncharacterized protein</fullName>
    </submittedName>
</protein>
<dbReference type="HOGENOM" id="CLU_2017417_0_0_1"/>
<organism evidence="2">
    <name type="scientific">Magallana gigas</name>
    <name type="common">Pacific oyster</name>
    <name type="synonym">Crassostrea gigas</name>
    <dbReference type="NCBI Taxonomy" id="29159"/>
    <lineage>
        <taxon>Eukaryota</taxon>
        <taxon>Metazoa</taxon>
        <taxon>Spiralia</taxon>
        <taxon>Lophotrochozoa</taxon>
        <taxon>Mollusca</taxon>
        <taxon>Bivalvia</taxon>
        <taxon>Autobranchia</taxon>
        <taxon>Pteriomorphia</taxon>
        <taxon>Ostreida</taxon>
        <taxon>Ostreoidea</taxon>
        <taxon>Ostreidae</taxon>
        <taxon>Magallana</taxon>
    </lineage>
</organism>
<dbReference type="InParanoid" id="K1QJK0"/>
<reference evidence="2" key="1">
    <citation type="journal article" date="2012" name="Nature">
        <title>The oyster genome reveals stress adaptation and complexity of shell formation.</title>
        <authorList>
            <person name="Zhang G."/>
            <person name="Fang X."/>
            <person name="Guo X."/>
            <person name="Li L."/>
            <person name="Luo R."/>
            <person name="Xu F."/>
            <person name="Yang P."/>
            <person name="Zhang L."/>
            <person name="Wang X."/>
            <person name="Qi H."/>
            <person name="Xiong Z."/>
            <person name="Que H."/>
            <person name="Xie Y."/>
            <person name="Holland P.W."/>
            <person name="Paps J."/>
            <person name="Zhu Y."/>
            <person name="Wu F."/>
            <person name="Chen Y."/>
            <person name="Wang J."/>
            <person name="Peng C."/>
            <person name="Meng J."/>
            <person name="Yang L."/>
            <person name="Liu J."/>
            <person name="Wen B."/>
            <person name="Zhang N."/>
            <person name="Huang Z."/>
            <person name="Zhu Q."/>
            <person name="Feng Y."/>
            <person name="Mount A."/>
            <person name="Hedgecock D."/>
            <person name="Xu Z."/>
            <person name="Liu Y."/>
            <person name="Domazet-Loso T."/>
            <person name="Du Y."/>
            <person name="Sun X."/>
            <person name="Zhang S."/>
            <person name="Liu B."/>
            <person name="Cheng P."/>
            <person name="Jiang X."/>
            <person name="Li J."/>
            <person name="Fan D."/>
            <person name="Wang W."/>
            <person name="Fu W."/>
            <person name="Wang T."/>
            <person name="Wang B."/>
            <person name="Zhang J."/>
            <person name="Peng Z."/>
            <person name="Li Y."/>
            <person name="Li N."/>
            <person name="Wang J."/>
            <person name="Chen M."/>
            <person name="He Y."/>
            <person name="Tan F."/>
            <person name="Song X."/>
            <person name="Zheng Q."/>
            <person name="Huang R."/>
            <person name="Yang H."/>
            <person name="Du X."/>
            <person name="Chen L."/>
            <person name="Yang M."/>
            <person name="Gaffney P.M."/>
            <person name="Wang S."/>
            <person name="Luo L."/>
            <person name="She Z."/>
            <person name="Ming Y."/>
            <person name="Huang W."/>
            <person name="Zhang S."/>
            <person name="Huang B."/>
            <person name="Zhang Y."/>
            <person name="Qu T."/>
            <person name="Ni P."/>
            <person name="Miao G."/>
            <person name="Wang J."/>
            <person name="Wang Q."/>
            <person name="Steinberg C.E."/>
            <person name="Wang H."/>
            <person name="Li N."/>
            <person name="Qian L."/>
            <person name="Zhang G."/>
            <person name="Li Y."/>
            <person name="Yang H."/>
            <person name="Liu X."/>
            <person name="Wang J."/>
            <person name="Yin Y."/>
            <person name="Wang J."/>
        </authorList>
    </citation>
    <scope>NUCLEOTIDE SEQUENCE [LARGE SCALE GENOMIC DNA]</scope>
    <source>
        <strain evidence="2">05x7-T-G4-1.051#20</strain>
    </source>
</reference>
<gene>
    <name evidence="2" type="ORF">CGI_10003199</name>
</gene>
<accession>K1QJK0</accession>
<evidence type="ECO:0000313" key="2">
    <source>
        <dbReference type="EMBL" id="EKC21856.1"/>
    </source>
</evidence>
<evidence type="ECO:0000256" key="1">
    <source>
        <dbReference type="SAM" id="MobiDB-lite"/>
    </source>
</evidence>
<dbReference type="EMBL" id="JH815761">
    <property type="protein sequence ID" value="EKC21856.1"/>
    <property type="molecule type" value="Genomic_DNA"/>
</dbReference>
<proteinExistence type="predicted"/>
<sequence length="123" mass="14295">MSVLKDKLKQERLACRQMKNEIDQIQLQKLDITRHYEHERDQVSRFKSERELLRSEVKSLKDVMNKKEGGSDTEEVTERRSQRQLERERDDQKMKMSATGEGMKLAGFSALTFVAADDGTDSS</sequence>